<feature type="region of interest" description="Disordered" evidence="1">
    <location>
        <begin position="191"/>
        <end position="212"/>
    </location>
</feature>
<accession>J9GI67</accession>
<proteinExistence type="predicted"/>
<keyword evidence="2" id="KW-0812">Transmembrane</keyword>
<evidence type="ECO:0000256" key="1">
    <source>
        <dbReference type="SAM" id="MobiDB-lite"/>
    </source>
</evidence>
<reference evidence="3" key="1">
    <citation type="journal article" date="2012" name="PLoS ONE">
        <title>Gene sets for utilization of primary and secondary nutrition supplies in the distal gut of endangered iberian lynx.</title>
        <authorList>
            <person name="Alcaide M."/>
            <person name="Messina E."/>
            <person name="Richter M."/>
            <person name="Bargiela R."/>
            <person name="Peplies J."/>
            <person name="Huws S.A."/>
            <person name="Newbold C.J."/>
            <person name="Golyshin P.N."/>
            <person name="Simon M.A."/>
            <person name="Lopez G."/>
            <person name="Yakimov M.M."/>
            <person name="Ferrer M."/>
        </authorList>
    </citation>
    <scope>NUCLEOTIDE SEQUENCE</scope>
</reference>
<dbReference type="AlphaFoldDB" id="J9GI67"/>
<feature type="transmembrane region" description="Helical" evidence="2">
    <location>
        <begin position="54"/>
        <end position="77"/>
    </location>
</feature>
<organism evidence="3">
    <name type="scientific">gut metagenome</name>
    <dbReference type="NCBI Taxonomy" id="749906"/>
    <lineage>
        <taxon>unclassified sequences</taxon>
        <taxon>metagenomes</taxon>
        <taxon>organismal metagenomes</taxon>
    </lineage>
</organism>
<name>J9GI67_9ZZZZ</name>
<sequence>MLFYQFATIMWGLFELLKLSFSSLIWGVLITILCLVLFFVLIKGWYRSATYTPLSYLIGAVLFLFLSFQCTMIVGGLKINSLSQEYYIQVESLVNRFYDADAPVSTQASTQLVDKLIRENPILQYYIGGGEFSGYTAQQLPQAVVSTLQTYIRWYIVRRLLWCLFFVGVGAFVVIRSMAMARRRPRSYVGPRAPRPVRTPYSRGTGRARTGF</sequence>
<protein>
    <submittedName>
        <fullName evidence="3">Membrane protein</fullName>
    </submittedName>
</protein>
<gene>
    <name evidence="3" type="ORF">EVA_04646</name>
</gene>
<evidence type="ECO:0000256" key="2">
    <source>
        <dbReference type="SAM" id="Phobius"/>
    </source>
</evidence>
<feature type="transmembrane region" description="Helical" evidence="2">
    <location>
        <begin position="20"/>
        <end position="42"/>
    </location>
</feature>
<keyword evidence="2" id="KW-0472">Membrane</keyword>
<keyword evidence="2" id="KW-1133">Transmembrane helix</keyword>
<feature type="transmembrane region" description="Helical" evidence="2">
    <location>
        <begin position="156"/>
        <end position="175"/>
    </location>
</feature>
<evidence type="ECO:0000313" key="3">
    <source>
        <dbReference type="EMBL" id="EJX07252.1"/>
    </source>
</evidence>
<comment type="caution">
    <text evidence="3">The sequence shown here is derived from an EMBL/GenBank/DDBJ whole genome shotgun (WGS) entry which is preliminary data.</text>
</comment>
<dbReference type="EMBL" id="AMCI01000929">
    <property type="protein sequence ID" value="EJX07252.1"/>
    <property type="molecule type" value="Genomic_DNA"/>
</dbReference>